<organism evidence="2 3">
    <name type="scientific">Sphingobacterium corticibacter</name>
    <dbReference type="NCBI Taxonomy" id="2171749"/>
    <lineage>
        <taxon>Bacteria</taxon>
        <taxon>Pseudomonadati</taxon>
        <taxon>Bacteroidota</taxon>
        <taxon>Sphingobacteriia</taxon>
        <taxon>Sphingobacteriales</taxon>
        <taxon>Sphingobacteriaceae</taxon>
        <taxon>Sphingobacterium</taxon>
    </lineage>
</organism>
<dbReference type="AlphaFoldDB" id="A0A2T8HFV5"/>
<dbReference type="RefSeq" id="WP_116776725.1">
    <property type="nucleotide sequence ID" value="NZ_QDKG01000006.1"/>
</dbReference>
<feature type="signal peptide" evidence="1">
    <location>
        <begin position="1"/>
        <end position="22"/>
    </location>
</feature>
<protein>
    <submittedName>
        <fullName evidence="2">Uncharacterized protein</fullName>
    </submittedName>
</protein>
<evidence type="ECO:0000313" key="2">
    <source>
        <dbReference type="EMBL" id="PVH24327.1"/>
    </source>
</evidence>
<accession>A0A2T8HFV5</accession>
<feature type="chain" id="PRO_5015761529" evidence="1">
    <location>
        <begin position="23"/>
        <end position="233"/>
    </location>
</feature>
<proteinExistence type="predicted"/>
<comment type="caution">
    <text evidence="2">The sequence shown here is derived from an EMBL/GenBank/DDBJ whole genome shotgun (WGS) entry which is preliminary data.</text>
</comment>
<evidence type="ECO:0000313" key="3">
    <source>
        <dbReference type="Proteomes" id="UP000245627"/>
    </source>
</evidence>
<dbReference type="OrthoDB" id="1362060at2"/>
<keyword evidence="1" id="KW-0732">Signal</keyword>
<sequence length="233" mass="27337">MKNVCFSVILLFVALCSTPVWAQKKLAVLDFSDDLCTYKGYYDAERYNDSVLNDTYFMTRATLYFDGDDLTELENSYTAMKNQFSSLKIVQTPEFIMARDSMLRYIEESYAIQKVRVQAIDNPEVLKGTFEDNKRVKQYVKALIAGGDELLEEYGLLVKEQMKRNAYPDALWKKYEANLKLDQRYEIAFDYVLTYGWWNQVNDLIYHYDNDGSLTEKFHELFVRVVTVDCDEV</sequence>
<gene>
    <name evidence="2" type="ORF">DC487_14685</name>
</gene>
<name>A0A2T8HFV5_9SPHI</name>
<dbReference type="EMBL" id="QDKG01000006">
    <property type="protein sequence ID" value="PVH24327.1"/>
    <property type="molecule type" value="Genomic_DNA"/>
</dbReference>
<keyword evidence="3" id="KW-1185">Reference proteome</keyword>
<dbReference type="Proteomes" id="UP000245627">
    <property type="component" value="Unassembled WGS sequence"/>
</dbReference>
<evidence type="ECO:0000256" key="1">
    <source>
        <dbReference type="SAM" id="SignalP"/>
    </source>
</evidence>
<reference evidence="2 3" key="1">
    <citation type="submission" date="2018-04" db="EMBL/GenBank/DDBJ databases">
        <title>Sphingobacterium cortibacter sp. nov.</title>
        <authorList>
            <person name="Li Y."/>
        </authorList>
    </citation>
    <scope>NUCLEOTIDE SEQUENCE [LARGE SCALE GENOMIC DNA]</scope>
    <source>
        <strain evidence="2 3">2c-3</strain>
    </source>
</reference>